<keyword evidence="2" id="KW-0808">Transferase</keyword>
<dbReference type="GO" id="GO:0016747">
    <property type="term" value="F:acyltransferase activity, transferring groups other than amino-acyl groups"/>
    <property type="evidence" value="ECO:0007669"/>
    <property type="project" value="InterPro"/>
</dbReference>
<evidence type="ECO:0000313" key="2">
    <source>
        <dbReference type="EMBL" id="REH37179.1"/>
    </source>
</evidence>
<dbReference type="InterPro" id="IPR000182">
    <property type="entry name" value="GNAT_dom"/>
</dbReference>
<organism evidence="2 3">
    <name type="scientific">Kutzneria buriramensis</name>
    <dbReference type="NCBI Taxonomy" id="1045776"/>
    <lineage>
        <taxon>Bacteria</taxon>
        <taxon>Bacillati</taxon>
        <taxon>Actinomycetota</taxon>
        <taxon>Actinomycetes</taxon>
        <taxon>Pseudonocardiales</taxon>
        <taxon>Pseudonocardiaceae</taxon>
        <taxon>Kutzneria</taxon>
    </lineage>
</organism>
<keyword evidence="3" id="KW-1185">Reference proteome</keyword>
<dbReference type="Pfam" id="PF00583">
    <property type="entry name" value="Acetyltransf_1"/>
    <property type="match status" value="1"/>
</dbReference>
<keyword evidence="2" id="KW-0012">Acyltransferase</keyword>
<dbReference type="PROSITE" id="PS51186">
    <property type="entry name" value="GNAT"/>
    <property type="match status" value="1"/>
</dbReference>
<dbReference type="InterPro" id="IPR016181">
    <property type="entry name" value="Acyl_CoA_acyltransferase"/>
</dbReference>
<gene>
    <name evidence="2" type="ORF">BCF44_115183</name>
</gene>
<proteinExistence type="predicted"/>
<dbReference type="SUPFAM" id="SSF55729">
    <property type="entry name" value="Acyl-CoA N-acyltransferases (Nat)"/>
    <property type="match status" value="1"/>
</dbReference>
<reference evidence="2 3" key="1">
    <citation type="submission" date="2018-08" db="EMBL/GenBank/DDBJ databases">
        <title>Genomic Encyclopedia of Archaeal and Bacterial Type Strains, Phase II (KMG-II): from individual species to whole genera.</title>
        <authorList>
            <person name="Goeker M."/>
        </authorList>
    </citation>
    <scope>NUCLEOTIDE SEQUENCE [LARGE SCALE GENOMIC DNA]</scope>
    <source>
        <strain evidence="2 3">DSM 45791</strain>
    </source>
</reference>
<dbReference type="OrthoDB" id="3239945at2"/>
<accession>A0A3E0H3R7</accession>
<comment type="caution">
    <text evidence="2">The sequence shown here is derived from an EMBL/GenBank/DDBJ whole genome shotgun (WGS) entry which is preliminary data.</text>
</comment>
<protein>
    <submittedName>
        <fullName evidence="2">L-amino acid N-acyltransferase YncA</fullName>
    </submittedName>
</protein>
<dbReference type="EMBL" id="QUNO01000015">
    <property type="protein sequence ID" value="REH37179.1"/>
    <property type="molecule type" value="Genomic_DNA"/>
</dbReference>
<feature type="domain" description="N-acetyltransferase" evidence="1">
    <location>
        <begin position="3"/>
        <end position="192"/>
    </location>
</feature>
<sequence>MSTEVRPADASRFEDVAAVLNPGGNDRACWCLSYRLAARDNGALLGERRADWVRDLCGHQPAPGVLAYVDGQVAGWCGVSPRDRYARLVRSRTIRQLDDRPVWSVVCFVVRPGYRRRGVTHALLRGAVEYAREQGAPAIEGYPVDPGGERIQQAAAYVGTTSVFEAAGFRRVERTQAVSDRRPRWLMRLDLNGPG</sequence>
<dbReference type="Gene3D" id="3.40.630.30">
    <property type="match status" value="1"/>
</dbReference>
<evidence type="ECO:0000313" key="3">
    <source>
        <dbReference type="Proteomes" id="UP000256269"/>
    </source>
</evidence>
<dbReference type="CDD" id="cd04301">
    <property type="entry name" value="NAT_SF"/>
    <property type="match status" value="1"/>
</dbReference>
<name>A0A3E0H3R7_9PSEU</name>
<dbReference type="RefSeq" id="WP_116179324.1">
    <property type="nucleotide sequence ID" value="NZ_CP144375.1"/>
</dbReference>
<dbReference type="AlphaFoldDB" id="A0A3E0H3R7"/>
<dbReference type="Proteomes" id="UP000256269">
    <property type="component" value="Unassembled WGS sequence"/>
</dbReference>
<evidence type="ECO:0000259" key="1">
    <source>
        <dbReference type="PROSITE" id="PS51186"/>
    </source>
</evidence>